<reference evidence="7 8" key="1">
    <citation type="submission" date="2021-05" db="EMBL/GenBank/DDBJ databases">
        <title>Fusibacter ferrireducens sp. nov., an anaerobic, sulfur- and Fe-reducing bacterium isolated from the mangrove sediment.</title>
        <authorList>
            <person name="Qiu D."/>
        </authorList>
    </citation>
    <scope>NUCLEOTIDE SEQUENCE [LARGE SCALE GENOMIC DNA]</scope>
    <source>
        <strain evidence="7 8">DSM 12116</strain>
    </source>
</reference>
<protein>
    <submittedName>
        <fullName evidence="7">YihY/virulence factor BrkB family protein</fullName>
    </submittedName>
</protein>
<evidence type="ECO:0000313" key="8">
    <source>
        <dbReference type="Proteomes" id="UP000746471"/>
    </source>
</evidence>
<dbReference type="PIRSF" id="PIRSF035875">
    <property type="entry name" value="RNase_BN"/>
    <property type="match status" value="1"/>
</dbReference>
<organism evidence="7 8">
    <name type="scientific">Fusibacter paucivorans</name>
    <dbReference type="NCBI Taxonomy" id="76009"/>
    <lineage>
        <taxon>Bacteria</taxon>
        <taxon>Bacillati</taxon>
        <taxon>Bacillota</taxon>
        <taxon>Clostridia</taxon>
        <taxon>Eubacteriales</taxon>
        <taxon>Eubacteriales Family XII. Incertae Sedis</taxon>
        <taxon>Fusibacter</taxon>
    </lineage>
</organism>
<dbReference type="Pfam" id="PF03631">
    <property type="entry name" value="Virul_fac_BrkB"/>
    <property type="match status" value="1"/>
</dbReference>
<evidence type="ECO:0000313" key="7">
    <source>
        <dbReference type="EMBL" id="MBS7525703.1"/>
    </source>
</evidence>
<feature type="transmembrane region" description="Helical" evidence="6">
    <location>
        <begin position="237"/>
        <end position="264"/>
    </location>
</feature>
<evidence type="ECO:0000256" key="1">
    <source>
        <dbReference type="ARBA" id="ARBA00004651"/>
    </source>
</evidence>
<dbReference type="PANTHER" id="PTHR30213">
    <property type="entry name" value="INNER MEMBRANE PROTEIN YHJD"/>
    <property type="match status" value="1"/>
</dbReference>
<evidence type="ECO:0000256" key="6">
    <source>
        <dbReference type="SAM" id="Phobius"/>
    </source>
</evidence>
<keyword evidence="5 6" id="KW-0472">Membrane</keyword>
<comment type="subcellular location">
    <subcellularLocation>
        <location evidence="1">Cell membrane</location>
        <topology evidence="1">Multi-pass membrane protein</topology>
    </subcellularLocation>
</comment>
<feature type="transmembrane region" description="Helical" evidence="6">
    <location>
        <begin position="129"/>
        <end position="152"/>
    </location>
</feature>
<keyword evidence="3 6" id="KW-0812">Transmembrane</keyword>
<name>A0ABS5PKR4_9FIRM</name>
<keyword evidence="4 6" id="KW-1133">Transmembrane helix</keyword>
<evidence type="ECO:0000256" key="5">
    <source>
        <dbReference type="ARBA" id="ARBA00023136"/>
    </source>
</evidence>
<evidence type="ECO:0000256" key="2">
    <source>
        <dbReference type="ARBA" id="ARBA00022475"/>
    </source>
</evidence>
<dbReference type="RefSeq" id="WP_213235489.1">
    <property type="nucleotide sequence ID" value="NZ_JAHBCL010000004.1"/>
</dbReference>
<evidence type="ECO:0000256" key="3">
    <source>
        <dbReference type="ARBA" id="ARBA00022692"/>
    </source>
</evidence>
<evidence type="ECO:0000256" key="4">
    <source>
        <dbReference type="ARBA" id="ARBA00022989"/>
    </source>
</evidence>
<comment type="caution">
    <text evidence="7">The sequence shown here is derived from an EMBL/GenBank/DDBJ whole genome shotgun (WGS) entry which is preliminary data.</text>
</comment>
<sequence>MKTRQWLLWIQDLRLRYQRHHITAFSAQMAYFFMLSIFPMLIFVLMVGARLDVVISLQQNEIFLNIPKEIQEFLTGFVNQMKYANGNAVLSVAGIGTLYAASRAVTALQRAMNAVYEIEETRSFIVTRLTGMLYTFLLTLMIIITLLIPNVGYHVVEWLQAILPIKLDIELIGLWSLVRMIVLAALYILLFGSIYSFLPNKRIRFRDAYYGAIFALVGTVLENIAFSTIVTRLTSYAVLYGSLSVVIVFMIWLYVLGIIIMIGAEINAMIWAYQSLPPVYFKSAVKKEKR</sequence>
<dbReference type="Proteomes" id="UP000746471">
    <property type="component" value="Unassembled WGS sequence"/>
</dbReference>
<gene>
    <name evidence="7" type="ORF">KHM83_03325</name>
</gene>
<dbReference type="PANTHER" id="PTHR30213:SF0">
    <property type="entry name" value="UPF0761 MEMBRANE PROTEIN YIHY"/>
    <property type="match status" value="1"/>
</dbReference>
<feature type="transmembrane region" description="Helical" evidence="6">
    <location>
        <begin position="21"/>
        <end position="47"/>
    </location>
</feature>
<dbReference type="InterPro" id="IPR017039">
    <property type="entry name" value="Virul_fac_BrkB"/>
</dbReference>
<feature type="transmembrane region" description="Helical" evidence="6">
    <location>
        <begin position="88"/>
        <end position="108"/>
    </location>
</feature>
<accession>A0ABS5PKR4</accession>
<keyword evidence="8" id="KW-1185">Reference proteome</keyword>
<dbReference type="EMBL" id="JAHBCL010000004">
    <property type="protein sequence ID" value="MBS7525703.1"/>
    <property type="molecule type" value="Genomic_DNA"/>
</dbReference>
<keyword evidence="2" id="KW-1003">Cell membrane</keyword>
<dbReference type="NCBIfam" id="TIGR00765">
    <property type="entry name" value="yihY_not_rbn"/>
    <property type="match status" value="1"/>
</dbReference>
<feature type="transmembrane region" description="Helical" evidence="6">
    <location>
        <begin position="172"/>
        <end position="197"/>
    </location>
</feature>
<proteinExistence type="predicted"/>
<feature type="transmembrane region" description="Helical" evidence="6">
    <location>
        <begin position="209"/>
        <end position="231"/>
    </location>
</feature>